<organism evidence="3 4">
    <name type="scientific">Vibrio coralliilyticus</name>
    <dbReference type="NCBI Taxonomy" id="190893"/>
    <lineage>
        <taxon>Bacteria</taxon>
        <taxon>Pseudomonadati</taxon>
        <taxon>Pseudomonadota</taxon>
        <taxon>Gammaproteobacteria</taxon>
        <taxon>Vibrionales</taxon>
        <taxon>Vibrionaceae</taxon>
        <taxon>Vibrio</taxon>
    </lineage>
</organism>
<dbReference type="Proteomes" id="UP000030081">
    <property type="component" value="Chromosome 2"/>
</dbReference>
<dbReference type="KEGG" id="vcy:IX92_20335"/>
<sequence length="560" mass="58487">MSAVQNLKTVVTLGGTVDSSFSQMGGVVDKELGKATKQVKTLEKEQKQLNKQIKQAKLAGADVSLLTRRYKELDAEIADATKSAEGFASARNFSASLVTGAKAAAATTAAVGGLAAGVVTLTTVTNQATAEQNALAKSYGMSIQEFTAWGAVAAGAGLNAENTGDLVEELSNKFGEFKSLGEQGTVSDVFGALGVDAAMLEGMSAVEQFEFIMRRLEAVGDIQQASSLADMLFGGEGAKIVTYLKNSGKSLDSIFDKQKKINNLTQEGADGATAYNTSYTALTTAMTSSWQEVAGVVGGEVAPVVDDLALRVSAFAREHKAEIVSFLKSAVEGSIAFGGALVDLGGYVDGLAQSIGGWDTVMSLVIGMMAGKGVMAVGTMGMLLMSMVKTLGIVKTTMLGVNAVMAANPIGAVAVAVGALVAAGVALYQNWEEIEEWAKPFFDWIYGMWEGLVDVAMSVKDAFTWDDDEKKPAPKTTGYAAYRQQSAPAYQGYGYGNLAARVSEIDSETAPAGKGNTVHQNVEKIEIVTQPGQSNQEIGGEVANQLSSKQEAAMYDTNIG</sequence>
<dbReference type="RefSeq" id="WP_043010321.1">
    <property type="nucleotide sequence ID" value="NZ_CP009618.1"/>
</dbReference>
<feature type="transmembrane region" description="Helical" evidence="2">
    <location>
        <begin position="361"/>
        <end position="385"/>
    </location>
</feature>
<keyword evidence="1" id="KW-0175">Coiled coil</keyword>
<keyword evidence="2" id="KW-0472">Membrane</keyword>
<evidence type="ECO:0000313" key="3">
    <source>
        <dbReference type="EMBL" id="AIW21360.1"/>
    </source>
</evidence>
<evidence type="ECO:0000313" key="4">
    <source>
        <dbReference type="Proteomes" id="UP000030081"/>
    </source>
</evidence>
<name>A0AAN0SHP9_9VIBR</name>
<accession>A0AAN0SHP9</accession>
<feature type="transmembrane region" description="Helical" evidence="2">
    <location>
        <begin position="406"/>
        <end position="428"/>
    </location>
</feature>
<keyword evidence="2" id="KW-0812">Transmembrane</keyword>
<feature type="coiled-coil region" evidence="1">
    <location>
        <begin position="32"/>
        <end position="83"/>
    </location>
</feature>
<protein>
    <submittedName>
        <fullName evidence="3">Phage tail protein</fullName>
    </submittedName>
</protein>
<evidence type="ECO:0000256" key="1">
    <source>
        <dbReference type="SAM" id="Coils"/>
    </source>
</evidence>
<keyword evidence="2" id="KW-1133">Transmembrane helix</keyword>
<evidence type="ECO:0000256" key="2">
    <source>
        <dbReference type="SAM" id="Phobius"/>
    </source>
</evidence>
<dbReference type="EMBL" id="CP009618">
    <property type="protein sequence ID" value="AIW21360.1"/>
    <property type="molecule type" value="Genomic_DNA"/>
</dbReference>
<proteinExistence type="predicted"/>
<dbReference type="AlphaFoldDB" id="A0AAN0SHP9"/>
<reference evidence="3 4" key="1">
    <citation type="submission" date="2014-10" db="EMBL/GenBank/DDBJ databases">
        <title>The Complete Genome Sequence for the Shellfish Pathogen Vibrio coralliilyticus RE98 Isolated from a Shellfish Hatchery.</title>
        <authorList>
            <person name="Richards G.P."/>
            <person name="Bono J.L."/>
            <person name="Watson M.A."/>
            <person name="Needleman D.S."/>
        </authorList>
    </citation>
    <scope>NUCLEOTIDE SEQUENCE [LARGE SCALE GENOMIC DNA]</scope>
    <source>
        <strain evidence="3 4">RE98</strain>
    </source>
</reference>
<keyword evidence="4" id="KW-1185">Reference proteome</keyword>
<gene>
    <name evidence="3" type="ORF">IX92_20335</name>
</gene>